<feature type="domain" description="HTH merR-type" evidence="6">
    <location>
        <begin position="49"/>
        <end position="115"/>
    </location>
</feature>
<dbReference type="InterPro" id="IPR009061">
    <property type="entry name" value="DNA-bd_dom_put_sf"/>
</dbReference>
<dbReference type="Gene3D" id="1.10.1660.10">
    <property type="match status" value="1"/>
</dbReference>
<keyword evidence="5" id="KW-0175">Coiled coil</keyword>
<evidence type="ECO:0000313" key="7">
    <source>
        <dbReference type="EMBL" id="VDC22423.1"/>
    </source>
</evidence>
<dbReference type="Gene3D" id="1.10.490.50">
    <property type="entry name" value="Antibiotic binding domain of TipA-like multidrug resistance regulators"/>
    <property type="match status" value="1"/>
</dbReference>
<evidence type="ECO:0000259" key="6">
    <source>
        <dbReference type="PROSITE" id="PS50937"/>
    </source>
</evidence>
<keyword evidence="1" id="KW-0805">Transcription regulation</keyword>
<dbReference type="PROSITE" id="PS50937">
    <property type="entry name" value="HTH_MERR_2"/>
    <property type="match status" value="1"/>
</dbReference>
<dbReference type="SUPFAM" id="SSF89082">
    <property type="entry name" value="Antibiotic binding domain of TipA-like multidrug resistance regulators"/>
    <property type="match status" value="1"/>
</dbReference>
<keyword evidence="8" id="KW-1185">Reference proteome</keyword>
<evidence type="ECO:0000256" key="1">
    <source>
        <dbReference type="ARBA" id="ARBA00023015"/>
    </source>
</evidence>
<dbReference type="Proteomes" id="UP000280861">
    <property type="component" value="Unassembled WGS sequence"/>
</dbReference>
<dbReference type="PANTHER" id="PTHR30204:SF90">
    <property type="entry name" value="HTH-TYPE TRANSCRIPTIONAL ACTIVATOR MTA"/>
    <property type="match status" value="1"/>
</dbReference>
<dbReference type="AlphaFoldDB" id="A0A3P5WFX1"/>
<evidence type="ECO:0000256" key="3">
    <source>
        <dbReference type="ARBA" id="ARBA00023159"/>
    </source>
</evidence>
<dbReference type="PANTHER" id="PTHR30204">
    <property type="entry name" value="REDOX-CYCLING DRUG-SENSING TRANSCRIPTIONAL ACTIVATOR SOXR"/>
    <property type="match status" value="1"/>
</dbReference>
<dbReference type="CDD" id="cd01106">
    <property type="entry name" value="HTH_TipAL-Mta"/>
    <property type="match status" value="1"/>
</dbReference>
<keyword evidence="2" id="KW-0238">DNA-binding</keyword>
<dbReference type="SMART" id="SM00422">
    <property type="entry name" value="HTH_MERR"/>
    <property type="match status" value="1"/>
</dbReference>
<dbReference type="InterPro" id="IPR047057">
    <property type="entry name" value="MerR_fam"/>
</dbReference>
<evidence type="ECO:0000313" key="8">
    <source>
        <dbReference type="Proteomes" id="UP000280861"/>
    </source>
</evidence>
<evidence type="ECO:0000256" key="4">
    <source>
        <dbReference type="ARBA" id="ARBA00023163"/>
    </source>
</evidence>
<dbReference type="Pfam" id="PF07739">
    <property type="entry name" value="TipAS"/>
    <property type="match status" value="1"/>
</dbReference>
<evidence type="ECO:0000256" key="2">
    <source>
        <dbReference type="ARBA" id="ARBA00023125"/>
    </source>
</evidence>
<dbReference type="PRINTS" id="PR00040">
    <property type="entry name" value="HTHMERR"/>
</dbReference>
<gene>
    <name evidence="7" type="primary">tipA_2</name>
    <name evidence="7" type="ORF">PSET11_00948</name>
</gene>
<keyword evidence="3" id="KW-0010">Activator</keyword>
<evidence type="ECO:0000256" key="5">
    <source>
        <dbReference type="SAM" id="Coils"/>
    </source>
</evidence>
<sequence length="304" mass="33677">MIIGGILAAFLQAICRVMLPARGSAYGTFVVLLVLPACNAGYVNDFGGVGAVAVLLGVSVRTLHHWHQIGIAVPSDRSAAGYRLYSEADIARLRRVLLFRDLGVPLQSIPDLLAAGAAERRQELEGQRAGLAAKIRRLQELDREVDLLLAADEQGTLLSKPDEEHAFGRDWDRSWTMAARQRWADSPQWAEYTERSAARTAEDWRVITSAMHSVTEHLAEAKRDAVLPGSERANALAESHRKVMSEYFHCTHSMHVLIAQRYVNESGYLQYFESLEPGLADWMKQAIEANARTADVDPDTATWG</sequence>
<proteinExistence type="predicted"/>
<reference evidence="7 8" key="1">
    <citation type="submission" date="2018-11" db="EMBL/GenBank/DDBJ databases">
        <authorList>
            <person name="Criscuolo A."/>
        </authorList>
    </citation>
    <scope>NUCLEOTIDE SEQUENCE [LARGE SCALE GENOMIC DNA]</scope>
    <source>
        <strain evidence="7">AT11b</strain>
    </source>
</reference>
<dbReference type="GO" id="GO:0003700">
    <property type="term" value="F:DNA-binding transcription factor activity"/>
    <property type="evidence" value="ECO:0007669"/>
    <property type="project" value="InterPro"/>
</dbReference>
<dbReference type="Pfam" id="PF13411">
    <property type="entry name" value="MerR_1"/>
    <property type="match status" value="1"/>
</dbReference>
<organism evidence="7 8">
    <name type="scientific">Arthrobacter ulcerisalmonis</name>
    <dbReference type="NCBI Taxonomy" id="2483813"/>
    <lineage>
        <taxon>Bacteria</taxon>
        <taxon>Bacillati</taxon>
        <taxon>Actinomycetota</taxon>
        <taxon>Actinomycetes</taxon>
        <taxon>Micrococcales</taxon>
        <taxon>Micrococcaceae</taxon>
        <taxon>Arthrobacter</taxon>
    </lineage>
</organism>
<protein>
    <submittedName>
        <fullName evidence="7">HTH-type transcriptional activator TipA</fullName>
    </submittedName>
</protein>
<dbReference type="EMBL" id="UXAU01000015">
    <property type="protein sequence ID" value="VDC22423.1"/>
    <property type="molecule type" value="Genomic_DNA"/>
</dbReference>
<dbReference type="SUPFAM" id="SSF46955">
    <property type="entry name" value="Putative DNA-binding domain"/>
    <property type="match status" value="1"/>
</dbReference>
<name>A0A3P5WFX1_9MICC</name>
<dbReference type="InterPro" id="IPR036244">
    <property type="entry name" value="TipA-like_antibiotic-bd"/>
</dbReference>
<keyword evidence="4" id="KW-0804">Transcription</keyword>
<dbReference type="GO" id="GO:0003677">
    <property type="term" value="F:DNA binding"/>
    <property type="evidence" value="ECO:0007669"/>
    <property type="project" value="UniProtKB-KW"/>
</dbReference>
<dbReference type="InterPro" id="IPR000551">
    <property type="entry name" value="MerR-type_HTH_dom"/>
</dbReference>
<feature type="coiled-coil region" evidence="5">
    <location>
        <begin position="121"/>
        <end position="151"/>
    </location>
</feature>
<accession>A0A3P5WFX1</accession>
<dbReference type="InterPro" id="IPR012925">
    <property type="entry name" value="TipAS_dom"/>
</dbReference>